<dbReference type="Proteomes" id="UP000694005">
    <property type="component" value="Chromosome A09"/>
</dbReference>
<dbReference type="Gramene" id="A09p82060.2_BraZ1">
    <property type="protein sequence ID" value="A09p82060.2_BraZ1.CDS"/>
    <property type="gene ID" value="A09g82060.2_BraZ1"/>
</dbReference>
<evidence type="ECO:0000313" key="2">
    <source>
        <dbReference type="EMBL" id="CAG7867739.1"/>
    </source>
</evidence>
<protein>
    <submittedName>
        <fullName evidence="2">Uncharacterized protein</fullName>
    </submittedName>
</protein>
<name>A0A3P5YAF5_BRACM</name>
<proteinExistence type="predicted"/>
<feature type="compositionally biased region" description="Basic and acidic residues" evidence="1">
    <location>
        <begin position="24"/>
        <end position="36"/>
    </location>
</feature>
<gene>
    <name evidence="3" type="ORF">BRAA09T42263Z</name>
    <name evidence="2" type="ORF">BRAPAZ1V2_A09P82060.2</name>
</gene>
<evidence type="ECO:0000256" key="1">
    <source>
        <dbReference type="SAM" id="MobiDB-lite"/>
    </source>
</evidence>
<evidence type="ECO:0000313" key="3">
    <source>
        <dbReference type="EMBL" id="VDC64652.1"/>
    </source>
</evidence>
<dbReference type="EMBL" id="LS974625">
    <property type="protein sequence ID" value="CAG7867739.1"/>
    <property type="molecule type" value="Genomic_DNA"/>
</dbReference>
<organism evidence="3">
    <name type="scientific">Brassica campestris</name>
    <name type="common">Field mustard</name>
    <dbReference type="NCBI Taxonomy" id="3711"/>
    <lineage>
        <taxon>Eukaryota</taxon>
        <taxon>Viridiplantae</taxon>
        <taxon>Streptophyta</taxon>
        <taxon>Embryophyta</taxon>
        <taxon>Tracheophyta</taxon>
        <taxon>Spermatophyta</taxon>
        <taxon>Magnoliopsida</taxon>
        <taxon>eudicotyledons</taxon>
        <taxon>Gunneridae</taxon>
        <taxon>Pentapetalae</taxon>
        <taxon>rosids</taxon>
        <taxon>malvids</taxon>
        <taxon>Brassicales</taxon>
        <taxon>Brassicaceae</taxon>
        <taxon>Brassiceae</taxon>
        <taxon>Brassica</taxon>
    </lineage>
</organism>
<accession>A0A3P5YAF5</accession>
<dbReference type="EMBL" id="LR031568">
    <property type="protein sequence ID" value="VDC64652.1"/>
    <property type="molecule type" value="Genomic_DNA"/>
</dbReference>
<feature type="region of interest" description="Disordered" evidence="1">
    <location>
        <begin position="1"/>
        <end position="49"/>
    </location>
</feature>
<feature type="compositionally biased region" description="Polar residues" evidence="1">
    <location>
        <begin position="37"/>
        <end position="49"/>
    </location>
</feature>
<sequence length="77" mass="8465">MSVDCGGGGWREKLNSKQNGGEKINFDRRNVEETGKSVETTTEEATQTRSLNSLCLPPFRLIGFGAGGVVYKGWRKD</sequence>
<dbReference type="AlphaFoldDB" id="A0A3P5YAF5"/>
<reference evidence="3" key="1">
    <citation type="submission" date="2018-11" db="EMBL/GenBank/DDBJ databases">
        <authorList>
            <consortium name="Genoscope - CEA"/>
            <person name="William W."/>
        </authorList>
    </citation>
    <scope>NUCLEOTIDE SEQUENCE</scope>
</reference>